<feature type="compositionally biased region" description="Basic and acidic residues" evidence="1">
    <location>
        <begin position="45"/>
        <end position="68"/>
    </location>
</feature>
<evidence type="ECO:0000256" key="2">
    <source>
        <dbReference type="SAM" id="Phobius"/>
    </source>
</evidence>
<dbReference type="EMBL" id="KZ857463">
    <property type="protein sequence ID" value="RDX43535.1"/>
    <property type="molecule type" value="Genomic_DNA"/>
</dbReference>
<dbReference type="AlphaFoldDB" id="A0A371CTD0"/>
<evidence type="ECO:0000313" key="3">
    <source>
        <dbReference type="EMBL" id="RDX43535.1"/>
    </source>
</evidence>
<feature type="compositionally biased region" description="Pro residues" evidence="1">
    <location>
        <begin position="27"/>
        <end position="38"/>
    </location>
</feature>
<dbReference type="Proteomes" id="UP000256964">
    <property type="component" value="Unassembled WGS sequence"/>
</dbReference>
<feature type="transmembrane region" description="Helical" evidence="2">
    <location>
        <begin position="148"/>
        <end position="170"/>
    </location>
</feature>
<feature type="transmembrane region" description="Helical" evidence="2">
    <location>
        <begin position="182"/>
        <end position="203"/>
    </location>
</feature>
<feature type="transmembrane region" description="Helical" evidence="2">
    <location>
        <begin position="76"/>
        <end position="97"/>
    </location>
</feature>
<keyword evidence="4" id="KW-1185">Reference proteome</keyword>
<dbReference type="OrthoDB" id="10484766at2759"/>
<feature type="region of interest" description="Disordered" evidence="1">
    <location>
        <begin position="1"/>
        <end position="68"/>
    </location>
</feature>
<accession>A0A371CTD0</accession>
<keyword evidence="2" id="KW-1133">Transmembrane helix</keyword>
<evidence type="ECO:0000313" key="4">
    <source>
        <dbReference type="Proteomes" id="UP000256964"/>
    </source>
</evidence>
<protein>
    <submittedName>
        <fullName evidence="3">Uncharacterized protein</fullName>
    </submittedName>
</protein>
<feature type="transmembrane region" description="Helical" evidence="2">
    <location>
        <begin position="227"/>
        <end position="247"/>
    </location>
</feature>
<name>A0A371CTD0_9APHY</name>
<sequence>MSARPPMQAINSRSLSPVSSTATLCPYPYPPTPEPRYPSQPSGANEDRAKHVRQRTEPVRSEVVDHQDSGSGGLEISVTLFLFLVAYVAGAIFPLVGKSILNYNAEMPSDPTPATDAQPHIYPADPAQHAAPNSDITRPPWWPASWLLALYGCVIMYAALVFVAAVLEFSVRKGTGSRRPRVYLTTMLVACLPVAGLFMAVGIRVDPHSVGADFAGLTTGQVVASGYMGYVVIGLPVQVLALLLCLCPEDSGADECSCAVLVCCLEIC</sequence>
<organism evidence="3 4">
    <name type="scientific">Lentinus brumalis</name>
    <dbReference type="NCBI Taxonomy" id="2498619"/>
    <lineage>
        <taxon>Eukaryota</taxon>
        <taxon>Fungi</taxon>
        <taxon>Dikarya</taxon>
        <taxon>Basidiomycota</taxon>
        <taxon>Agaricomycotina</taxon>
        <taxon>Agaricomycetes</taxon>
        <taxon>Polyporales</taxon>
        <taxon>Polyporaceae</taxon>
        <taxon>Lentinus</taxon>
    </lineage>
</organism>
<feature type="compositionally biased region" description="Polar residues" evidence="1">
    <location>
        <begin position="9"/>
        <end position="23"/>
    </location>
</feature>
<keyword evidence="2" id="KW-0472">Membrane</keyword>
<evidence type="ECO:0000256" key="1">
    <source>
        <dbReference type="SAM" id="MobiDB-lite"/>
    </source>
</evidence>
<gene>
    <name evidence="3" type="ORF">OH76DRAFT_1197674</name>
</gene>
<proteinExistence type="predicted"/>
<keyword evidence="2" id="KW-0812">Transmembrane</keyword>
<reference evidence="3 4" key="1">
    <citation type="journal article" date="2018" name="Biotechnol. Biofuels">
        <title>Integrative visual omics of the white-rot fungus Polyporus brumalis exposes the biotechnological potential of its oxidative enzymes for delignifying raw plant biomass.</title>
        <authorList>
            <person name="Miyauchi S."/>
            <person name="Rancon A."/>
            <person name="Drula E."/>
            <person name="Hage H."/>
            <person name="Chaduli D."/>
            <person name="Favel A."/>
            <person name="Grisel S."/>
            <person name="Henrissat B."/>
            <person name="Herpoel-Gimbert I."/>
            <person name="Ruiz-Duenas F.J."/>
            <person name="Chevret D."/>
            <person name="Hainaut M."/>
            <person name="Lin J."/>
            <person name="Wang M."/>
            <person name="Pangilinan J."/>
            <person name="Lipzen A."/>
            <person name="Lesage-Meessen L."/>
            <person name="Navarro D."/>
            <person name="Riley R."/>
            <person name="Grigoriev I.V."/>
            <person name="Zhou S."/>
            <person name="Raouche S."/>
            <person name="Rosso M.N."/>
        </authorList>
    </citation>
    <scope>NUCLEOTIDE SEQUENCE [LARGE SCALE GENOMIC DNA]</scope>
    <source>
        <strain evidence="3 4">BRFM 1820</strain>
    </source>
</reference>